<evidence type="ECO:0000256" key="3">
    <source>
        <dbReference type="ARBA" id="ARBA00023212"/>
    </source>
</evidence>
<dbReference type="GO" id="GO:0045095">
    <property type="term" value="C:keratin filament"/>
    <property type="evidence" value="ECO:0007669"/>
    <property type="project" value="TreeGrafter"/>
</dbReference>
<evidence type="ECO:0000256" key="4">
    <source>
        <dbReference type="SAM" id="Coils"/>
    </source>
</evidence>
<dbReference type="PANTHER" id="PTHR31183:SF2">
    <property type="entry name" value="TRICHOPLEIN KERATIN FILAMENT-BINDING PROTEIN"/>
    <property type="match status" value="1"/>
</dbReference>
<feature type="region of interest" description="Disordered" evidence="5">
    <location>
        <begin position="1"/>
        <end position="24"/>
    </location>
</feature>
<feature type="non-terminal residue" evidence="6">
    <location>
        <position position="497"/>
    </location>
</feature>
<dbReference type="PANTHER" id="PTHR31183">
    <property type="entry name" value="TRICHOPLEIN KERATIN FILAMENT-BINDING PROTEIN FAMILY MEMBER"/>
    <property type="match status" value="1"/>
</dbReference>
<dbReference type="InterPro" id="IPR043596">
    <property type="entry name" value="CFAP53/TCHP"/>
</dbReference>
<reference evidence="7" key="1">
    <citation type="submission" date="2020-01" db="EMBL/GenBank/DDBJ databases">
        <title>Draft genome sequence of the Termite Coptotermes fromosanus.</title>
        <authorList>
            <person name="Itakura S."/>
            <person name="Yosikawa Y."/>
            <person name="Umezawa K."/>
        </authorList>
    </citation>
    <scope>NUCLEOTIDE SEQUENCE [LARGE SCALE GENOMIC DNA]</scope>
</reference>
<evidence type="ECO:0000313" key="7">
    <source>
        <dbReference type="Proteomes" id="UP000502823"/>
    </source>
</evidence>
<dbReference type="FunCoup" id="A0A6L2PUA6">
    <property type="interactions" value="409"/>
</dbReference>
<protein>
    <submittedName>
        <fullName evidence="6">Uncharacterized protein</fullName>
    </submittedName>
</protein>
<dbReference type="GO" id="GO:0006915">
    <property type="term" value="P:apoptotic process"/>
    <property type="evidence" value="ECO:0007669"/>
    <property type="project" value="TreeGrafter"/>
</dbReference>
<keyword evidence="3" id="KW-0206">Cytoskeleton</keyword>
<dbReference type="InParanoid" id="A0A6L2PUA6"/>
<feature type="coiled-coil region" evidence="4">
    <location>
        <begin position="171"/>
        <end position="340"/>
    </location>
</feature>
<sequence length="497" mass="60480">MSGRRSAATCSSSHSRRSRHEEALVRRRNAEYDRQQLWNGVTRYFHTWDVQSSKHNDWASPRYYSQSMEIYNKALEAQKKAEHLQERRQRLSALLHSEATQYEAELARQKGQQSSHHRVPLEDLKSVNYELKRREEDNKRRERELKLYHQWRMKQPSIRELERKQHSHFVREAWVQQVKEKQEEQEKEEQEQLEAMKEREAMRLAEEERRRAEDQQRRERAVALQLQLRQQVEELRLEKEKKTEELRKEEDEALQQKAKLEDMFMERRRLEERRKNVELGSLLQRQYQLKLRWRAKEVQEQLAEDLKLLEKLMSMEVEEKRRANEQREAAREEMLSARKALAEQARVEKEREKHMEFLFHEEAQRMWAQQEQKWNLECEARERLMTEVLVILQRQLEEKLEANLAEQRDLVRSREELVARLEQADVELKEERAAVNRMKEACKQQLDIQVADKQQRQMTEARIAELETEKKKEEAKLEEQKLLQELRKMEATGYNPV</sequence>
<evidence type="ECO:0000256" key="1">
    <source>
        <dbReference type="ARBA" id="ARBA00004245"/>
    </source>
</evidence>
<keyword evidence="4" id="KW-0175">Coiled coil</keyword>
<feature type="coiled-coil region" evidence="4">
    <location>
        <begin position="404"/>
        <end position="492"/>
    </location>
</feature>
<feature type="compositionally biased region" description="Low complexity" evidence="5">
    <location>
        <begin position="1"/>
        <end position="13"/>
    </location>
</feature>
<keyword evidence="7" id="KW-1185">Reference proteome</keyword>
<evidence type="ECO:0000256" key="5">
    <source>
        <dbReference type="SAM" id="MobiDB-lite"/>
    </source>
</evidence>
<evidence type="ECO:0000313" key="6">
    <source>
        <dbReference type="EMBL" id="GFG35824.1"/>
    </source>
</evidence>
<organism evidence="6 7">
    <name type="scientific">Coptotermes formosanus</name>
    <name type="common">Formosan subterranean termite</name>
    <dbReference type="NCBI Taxonomy" id="36987"/>
    <lineage>
        <taxon>Eukaryota</taxon>
        <taxon>Metazoa</taxon>
        <taxon>Ecdysozoa</taxon>
        <taxon>Arthropoda</taxon>
        <taxon>Hexapoda</taxon>
        <taxon>Insecta</taxon>
        <taxon>Pterygota</taxon>
        <taxon>Neoptera</taxon>
        <taxon>Polyneoptera</taxon>
        <taxon>Dictyoptera</taxon>
        <taxon>Blattodea</taxon>
        <taxon>Blattoidea</taxon>
        <taxon>Termitoidae</taxon>
        <taxon>Rhinotermitidae</taxon>
        <taxon>Coptotermes</taxon>
    </lineage>
</organism>
<evidence type="ECO:0000256" key="2">
    <source>
        <dbReference type="ARBA" id="ARBA00022490"/>
    </source>
</evidence>
<comment type="caution">
    <text evidence="6">The sequence shown here is derived from an EMBL/GenBank/DDBJ whole genome shotgun (WGS) entry which is preliminary data.</text>
</comment>
<accession>A0A6L2PUA6</accession>
<keyword evidence="2" id="KW-0963">Cytoplasm</keyword>
<dbReference type="AlphaFoldDB" id="A0A6L2PUA6"/>
<proteinExistence type="predicted"/>
<gene>
    <name evidence="6" type="ORF">Cfor_07244</name>
</gene>
<dbReference type="EMBL" id="BLKM01000586">
    <property type="protein sequence ID" value="GFG35824.1"/>
    <property type="molecule type" value="Genomic_DNA"/>
</dbReference>
<comment type="subcellular location">
    <subcellularLocation>
        <location evidence="1">Cytoplasm</location>
        <location evidence="1">Cytoskeleton</location>
    </subcellularLocation>
</comment>
<dbReference type="Proteomes" id="UP000502823">
    <property type="component" value="Unassembled WGS sequence"/>
</dbReference>
<dbReference type="OrthoDB" id="6431598at2759"/>
<name>A0A6L2PUA6_COPFO</name>